<dbReference type="AlphaFoldDB" id="A0A0C3E3B3"/>
<dbReference type="HOGENOM" id="CLU_2851002_0_0_1"/>
<evidence type="ECO:0000313" key="1">
    <source>
        <dbReference type="EMBL" id="KIM67295.1"/>
    </source>
</evidence>
<dbReference type="EMBL" id="KN822013">
    <property type="protein sequence ID" value="KIM67295.1"/>
    <property type="molecule type" value="Genomic_DNA"/>
</dbReference>
<protein>
    <submittedName>
        <fullName evidence="1">Uncharacterized protein</fullName>
    </submittedName>
</protein>
<accession>A0A0C3E3B3</accession>
<sequence length="65" mass="7357">MMSGGTVYLNMFRCSLIIVQVLRVPTSVYIRMIPEARHCPHSSGFLEWLASRLNDIDDPFFGLGP</sequence>
<reference evidence="2" key="2">
    <citation type="submission" date="2015-01" db="EMBL/GenBank/DDBJ databases">
        <title>Evolutionary Origins and Diversification of the Mycorrhizal Mutualists.</title>
        <authorList>
            <consortium name="DOE Joint Genome Institute"/>
            <consortium name="Mycorrhizal Genomics Consortium"/>
            <person name="Kohler A."/>
            <person name="Kuo A."/>
            <person name="Nagy L.G."/>
            <person name="Floudas D."/>
            <person name="Copeland A."/>
            <person name="Barry K.W."/>
            <person name="Cichocki N."/>
            <person name="Veneault-Fourrey C."/>
            <person name="LaButti K."/>
            <person name="Lindquist E.A."/>
            <person name="Lipzen A."/>
            <person name="Lundell T."/>
            <person name="Morin E."/>
            <person name="Murat C."/>
            <person name="Riley R."/>
            <person name="Ohm R."/>
            <person name="Sun H."/>
            <person name="Tunlid A."/>
            <person name="Henrissat B."/>
            <person name="Grigoriev I.V."/>
            <person name="Hibbett D.S."/>
            <person name="Martin F."/>
        </authorList>
    </citation>
    <scope>NUCLEOTIDE SEQUENCE [LARGE SCALE GENOMIC DNA]</scope>
    <source>
        <strain evidence="2">Foug A</strain>
    </source>
</reference>
<dbReference type="InParanoid" id="A0A0C3E3B3"/>
<proteinExistence type="predicted"/>
<keyword evidence="2" id="KW-1185">Reference proteome</keyword>
<organism evidence="1 2">
    <name type="scientific">Scleroderma citrinum Foug A</name>
    <dbReference type="NCBI Taxonomy" id="1036808"/>
    <lineage>
        <taxon>Eukaryota</taxon>
        <taxon>Fungi</taxon>
        <taxon>Dikarya</taxon>
        <taxon>Basidiomycota</taxon>
        <taxon>Agaricomycotina</taxon>
        <taxon>Agaricomycetes</taxon>
        <taxon>Agaricomycetidae</taxon>
        <taxon>Boletales</taxon>
        <taxon>Sclerodermatineae</taxon>
        <taxon>Sclerodermataceae</taxon>
        <taxon>Scleroderma</taxon>
    </lineage>
</organism>
<evidence type="ECO:0000313" key="2">
    <source>
        <dbReference type="Proteomes" id="UP000053989"/>
    </source>
</evidence>
<reference evidence="1 2" key="1">
    <citation type="submission" date="2014-04" db="EMBL/GenBank/DDBJ databases">
        <authorList>
            <consortium name="DOE Joint Genome Institute"/>
            <person name="Kuo A."/>
            <person name="Kohler A."/>
            <person name="Nagy L.G."/>
            <person name="Floudas D."/>
            <person name="Copeland A."/>
            <person name="Barry K.W."/>
            <person name="Cichocki N."/>
            <person name="Veneault-Fourrey C."/>
            <person name="LaButti K."/>
            <person name="Lindquist E.A."/>
            <person name="Lipzen A."/>
            <person name="Lundell T."/>
            <person name="Morin E."/>
            <person name="Murat C."/>
            <person name="Sun H."/>
            <person name="Tunlid A."/>
            <person name="Henrissat B."/>
            <person name="Grigoriev I.V."/>
            <person name="Hibbett D.S."/>
            <person name="Martin F."/>
            <person name="Nordberg H.P."/>
            <person name="Cantor M.N."/>
            <person name="Hua S.X."/>
        </authorList>
    </citation>
    <scope>NUCLEOTIDE SEQUENCE [LARGE SCALE GENOMIC DNA]</scope>
    <source>
        <strain evidence="1 2">Foug A</strain>
    </source>
</reference>
<gene>
    <name evidence="1" type="ORF">SCLCIDRAFT_179648</name>
</gene>
<dbReference type="Proteomes" id="UP000053989">
    <property type="component" value="Unassembled WGS sequence"/>
</dbReference>
<name>A0A0C3E3B3_9AGAM</name>